<evidence type="ECO:0000313" key="2">
    <source>
        <dbReference type="EMBL" id="MCW3170294.1"/>
    </source>
</evidence>
<organism evidence="2 3">
    <name type="scientific">Chryseobacterium kimseyorum</name>
    <dbReference type="NCBI Taxonomy" id="2984028"/>
    <lineage>
        <taxon>Bacteria</taxon>
        <taxon>Pseudomonadati</taxon>
        <taxon>Bacteroidota</taxon>
        <taxon>Flavobacteriia</taxon>
        <taxon>Flavobacteriales</taxon>
        <taxon>Weeksellaceae</taxon>
        <taxon>Chryseobacterium group</taxon>
        <taxon>Chryseobacterium</taxon>
    </lineage>
</organism>
<accession>A0ABT3I2L1</accession>
<dbReference type="EMBL" id="JAPDHW010000016">
    <property type="protein sequence ID" value="MCW3170294.1"/>
    <property type="molecule type" value="Genomic_DNA"/>
</dbReference>
<keyword evidence="3" id="KW-1185">Reference proteome</keyword>
<sequence>MQNHNLPTDELKNFGIINDDLTFSKKLSPDDIEKFLRGYTIVADNDKNRATFQLTENSTKLKVIFLERGMSLSKILASSKEKVQYTDIKKLSSHNPLIEKKAFIFDMETGKVVEFDFITNAKELTAIIADKKEPEELNRYKNELQKLKVFLQDKAKKFPEIAKEISKNLNIVSREIDSVNTIAADQKHISKVGNSEIQLNVNDHGMYEDANRSREEQEDPSEECEKTRGFKR</sequence>
<evidence type="ECO:0008006" key="4">
    <source>
        <dbReference type="Google" id="ProtNLM"/>
    </source>
</evidence>
<proteinExistence type="predicted"/>
<dbReference type="Proteomes" id="UP001163731">
    <property type="component" value="Unassembled WGS sequence"/>
</dbReference>
<feature type="region of interest" description="Disordered" evidence="1">
    <location>
        <begin position="200"/>
        <end position="232"/>
    </location>
</feature>
<reference evidence="2" key="1">
    <citation type="submission" date="2022-10" db="EMBL/GenBank/DDBJ databases">
        <title>Chryseobacterium babae sp. nov. isolated from the gut of the beetle Oryctes rhinoceros, and Chryseobacterium kimseyorum sp. nov., isolated from a stick insect rearing cage.</title>
        <authorList>
            <person name="Shelomi M."/>
            <person name="Han C.-J."/>
            <person name="Chen W.-M."/>
            <person name="Chen H.-K."/>
            <person name="Liaw S.-J."/>
            <person name="Muhle E."/>
            <person name="Clermont D."/>
        </authorList>
    </citation>
    <scope>NUCLEOTIDE SEQUENCE</scope>
    <source>
        <strain evidence="2">09-1422</strain>
    </source>
</reference>
<name>A0ABT3I2L1_9FLAO</name>
<protein>
    <recommendedName>
        <fullName evidence="4">DUF3945 domain-containing protein</fullName>
    </recommendedName>
</protein>
<feature type="compositionally biased region" description="Basic and acidic residues" evidence="1">
    <location>
        <begin position="205"/>
        <end position="215"/>
    </location>
</feature>
<evidence type="ECO:0000313" key="3">
    <source>
        <dbReference type="Proteomes" id="UP001163731"/>
    </source>
</evidence>
<gene>
    <name evidence="2" type="ORF">OMO38_17330</name>
</gene>
<dbReference type="RefSeq" id="WP_264751448.1">
    <property type="nucleotide sequence ID" value="NZ_JAPDHW010000016.1"/>
</dbReference>
<comment type="caution">
    <text evidence="2">The sequence shown here is derived from an EMBL/GenBank/DDBJ whole genome shotgun (WGS) entry which is preliminary data.</text>
</comment>
<evidence type="ECO:0000256" key="1">
    <source>
        <dbReference type="SAM" id="MobiDB-lite"/>
    </source>
</evidence>
<feature type="compositionally biased region" description="Basic and acidic residues" evidence="1">
    <location>
        <begin position="223"/>
        <end position="232"/>
    </location>
</feature>